<feature type="binding site" evidence="9 11">
    <location>
        <position position="95"/>
    </location>
    <ligand>
        <name>substrate</name>
    </ligand>
</feature>
<dbReference type="CDD" id="cd00466">
    <property type="entry name" value="DHQase_II"/>
    <property type="match status" value="1"/>
</dbReference>
<dbReference type="NCBIfam" id="TIGR01088">
    <property type="entry name" value="aroQ"/>
    <property type="match status" value="1"/>
</dbReference>
<accession>A0A285TLU4</accession>
<dbReference type="NCBIfam" id="NF003806">
    <property type="entry name" value="PRK05395.1-3"/>
    <property type="match status" value="1"/>
</dbReference>
<dbReference type="NCBIfam" id="NF003805">
    <property type="entry name" value="PRK05395.1-2"/>
    <property type="match status" value="1"/>
</dbReference>
<keyword evidence="8 9" id="KW-0456">Lyase</keyword>
<dbReference type="PANTHER" id="PTHR21272:SF3">
    <property type="entry name" value="CATABOLIC 3-DEHYDROQUINASE"/>
    <property type="match status" value="1"/>
</dbReference>
<dbReference type="GO" id="GO:0008652">
    <property type="term" value="P:amino acid biosynthetic process"/>
    <property type="evidence" value="ECO:0007669"/>
    <property type="project" value="UniProtKB-KW"/>
</dbReference>
<comment type="similarity">
    <text evidence="4 9">Belongs to the type-II 3-dehydroquinase family.</text>
</comment>
<dbReference type="HAMAP" id="MF_00169">
    <property type="entry name" value="AroQ"/>
    <property type="match status" value="1"/>
</dbReference>
<dbReference type="Proteomes" id="UP000219068">
    <property type="component" value="Unassembled WGS sequence"/>
</dbReference>
<dbReference type="Gene3D" id="3.40.50.9100">
    <property type="entry name" value="Dehydroquinase, class II"/>
    <property type="match status" value="1"/>
</dbReference>
<dbReference type="GO" id="GO:0003855">
    <property type="term" value="F:3-dehydroquinate dehydratase activity"/>
    <property type="evidence" value="ECO:0007669"/>
    <property type="project" value="UniProtKB-UniRule"/>
</dbReference>
<feature type="binding site" evidence="9 11">
    <location>
        <position position="82"/>
    </location>
    <ligand>
        <name>substrate</name>
    </ligand>
</feature>
<name>A0A285TLU4_9PROT</name>
<evidence type="ECO:0000256" key="8">
    <source>
        <dbReference type="ARBA" id="ARBA00023239"/>
    </source>
</evidence>
<feature type="binding site" evidence="9 11">
    <location>
        <position position="119"/>
    </location>
    <ligand>
        <name>substrate</name>
    </ligand>
</feature>
<evidence type="ECO:0000256" key="5">
    <source>
        <dbReference type="ARBA" id="ARBA00011193"/>
    </source>
</evidence>
<feature type="active site" description="Proton donor" evidence="9 10">
    <location>
        <position position="108"/>
    </location>
</feature>
<dbReference type="PANTHER" id="PTHR21272">
    <property type="entry name" value="CATABOLIC 3-DEHYDROQUINASE"/>
    <property type="match status" value="1"/>
</dbReference>
<protein>
    <recommendedName>
        <fullName evidence="6 9">3-dehydroquinate dehydratase</fullName>
        <shortName evidence="9">3-dehydroquinase</shortName>
        <ecNumber evidence="6 9">4.2.1.10</ecNumber>
    </recommendedName>
    <alternativeName>
        <fullName evidence="9">Type II DHQase</fullName>
    </alternativeName>
</protein>
<proteinExistence type="inferred from homology"/>
<comment type="pathway">
    <text evidence="3 9">Metabolic intermediate biosynthesis; chorismate biosynthesis; chorismate from D-erythrose 4-phosphate and phosphoenolpyruvate: step 3/7.</text>
</comment>
<evidence type="ECO:0000256" key="7">
    <source>
        <dbReference type="ARBA" id="ARBA00023141"/>
    </source>
</evidence>
<keyword evidence="9" id="KW-0028">Amino-acid biosynthesis</keyword>
<dbReference type="UniPathway" id="UPA00053">
    <property type="reaction ID" value="UER00086"/>
</dbReference>
<feature type="active site" description="Proton acceptor" evidence="9 10">
    <location>
        <position position="31"/>
    </location>
</feature>
<evidence type="ECO:0000256" key="4">
    <source>
        <dbReference type="ARBA" id="ARBA00011037"/>
    </source>
</evidence>
<dbReference type="EMBL" id="OBMM01000004">
    <property type="protein sequence ID" value="SOC23630.1"/>
    <property type="molecule type" value="Genomic_DNA"/>
</dbReference>
<dbReference type="InterPro" id="IPR036441">
    <property type="entry name" value="DHquinase_II_sf"/>
</dbReference>
<feature type="binding site" evidence="9 11">
    <location>
        <position position="88"/>
    </location>
    <ligand>
        <name>substrate</name>
    </ligand>
</feature>
<organism evidence="13 14">
    <name type="scientific">Thalassospira xiamenensis</name>
    <dbReference type="NCBI Taxonomy" id="220697"/>
    <lineage>
        <taxon>Bacteria</taxon>
        <taxon>Pseudomonadati</taxon>
        <taxon>Pseudomonadota</taxon>
        <taxon>Alphaproteobacteria</taxon>
        <taxon>Rhodospirillales</taxon>
        <taxon>Thalassospiraceae</taxon>
        <taxon>Thalassospira</taxon>
    </lineage>
</organism>
<dbReference type="GO" id="GO:0009423">
    <property type="term" value="P:chorismate biosynthetic process"/>
    <property type="evidence" value="ECO:0007669"/>
    <property type="project" value="UniProtKB-UniRule"/>
</dbReference>
<evidence type="ECO:0000313" key="13">
    <source>
        <dbReference type="EMBL" id="SOC23630.1"/>
    </source>
</evidence>
<evidence type="ECO:0000256" key="9">
    <source>
        <dbReference type="HAMAP-Rule" id="MF_00169"/>
    </source>
</evidence>
<evidence type="ECO:0000256" key="6">
    <source>
        <dbReference type="ARBA" id="ARBA00012060"/>
    </source>
</evidence>
<evidence type="ECO:0000256" key="10">
    <source>
        <dbReference type="PIRSR" id="PIRSR001399-1"/>
    </source>
</evidence>
<dbReference type="EC" id="4.2.1.10" evidence="6 9"/>
<reference evidence="13 14" key="1">
    <citation type="submission" date="2017-08" db="EMBL/GenBank/DDBJ databases">
        <authorList>
            <person name="de Groot N.N."/>
        </authorList>
    </citation>
    <scope>NUCLEOTIDE SEQUENCE [LARGE SCALE GENOMIC DNA]</scope>
    <source>
        <strain evidence="13 14">USBA 78</strain>
    </source>
</reference>
<evidence type="ECO:0000313" key="14">
    <source>
        <dbReference type="Proteomes" id="UP000219068"/>
    </source>
</evidence>
<feature type="site" description="Transition state stabilizer" evidence="9 12">
    <location>
        <position position="26"/>
    </location>
</feature>
<dbReference type="AlphaFoldDB" id="A0A285TLU4"/>
<dbReference type="SUPFAM" id="SSF52304">
    <property type="entry name" value="Type II 3-dehydroquinate dehydratase"/>
    <property type="match status" value="1"/>
</dbReference>
<keyword evidence="7 9" id="KW-0057">Aromatic amino acid biosynthesis</keyword>
<dbReference type="NCBIfam" id="NF003807">
    <property type="entry name" value="PRK05395.1-4"/>
    <property type="match status" value="1"/>
</dbReference>
<evidence type="ECO:0000256" key="2">
    <source>
        <dbReference type="ARBA" id="ARBA00003924"/>
    </source>
</evidence>
<feature type="binding site" evidence="9 11">
    <location>
        <begin position="109"/>
        <end position="110"/>
    </location>
    <ligand>
        <name>substrate</name>
    </ligand>
</feature>
<dbReference type="InterPro" id="IPR018509">
    <property type="entry name" value="DHquinase_II_CS"/>
</dbReference>
<evidence type="ECO:0000256" key="1">
    <source>
        <dbReference type="ARBA" id="ARBA00001864"/>
    </source>
</evidence>
<dbReference type="Pfam" id="PF01220">
    <property type="entry name" value="DHquinase_II"/>
    <property type="match status" value="1"/>
</dbReference>
<dbReference type="PIRSF" id="PIRSF001399">
    <property type="entry name" value="DHquinase_II"/>
    <property type="match status" value="1"/>
</dbReference>
<dbReference type="PROSITE" id="PS01029">
    <property type="entry name" value="DEHYDROQUINASE_II"/>
    <property type="match status" value="1"/>
</dbReference>
<comment type="subunit">
    <text evidence="5 9">Homododecamer.</text>
</comment>
<comment type="function">
    <text evidence="2 9">Catalyzes a trans-dehydration via an enolate intermediate.</text>
</comment>
<comment type="catalytic activity">
    <reaction evidence="1 9">
        <text>3-dehydroquinate = 3-dehydroshikimate + H2O</text>
        <dbReference type="Rhea" id="RHEA:21096"/>
        <dbReference type="ChEBI" id="CHEBI:15377"/>
        <dbReference type="ChEBI" id="CHEBI:16630"/>
        <dbReference type="ChEBI" id="CHEBI:32364"/>
        <dbReference type="EC" id="4.2.1.10"/>
    </reaction>
</comment>
<dbReference type="GO" id="GO:0009073">
    <property type="term" value="P:aromatic amino acid family biosynthetic process"/>
    <property type="evidence" value="ECO:0007669"/>
    <property type="project" value="UniProtKB-KW"/>
</dbReference>
<evidence type="ECO:0000256" key="12">
    <source>
        <dbReference type="PIRSR" id="PIRSR001399-3"/>
    </source>
</evidence>
<gene>
    <name evidence="9" type="primary">aroQ</name>
    <name evidence="13" type="ORF">SAMN05428964_104124</name>
</gene>
<evidence type="ECO:0000256" key="3">
    <source>
        <dbReference type="ARBA" id="ARBA00004902"/>
    </source>
</evidence>
<dbReference type="GO" id="GO:0019631">
    <property type="term" value="P:quinate catabolic process"/>
    <property type="evidence" value="ECO:0007669"/>
    <property type="project" value="TreeGrafter"/>
</dbReference>
<dbReference type="InterPro" id="IPR001874">
    <property type="entry name" value="DHquinase_II"/>
</dbReference>
<evidence type="ECO:0000256" key="11">
    <source>
        <dbReference type="PIRSR" id="PIRSR001399-2"/>
    </source>
</evidence>
<sequence>MLGMWERMTKPVYILNGPNLNLLGQRQPEIYGATTLQDIDNMCSAHASKIGLSVVFRQSNHEGELVDWIQEARQEAAGIIINAGAYTHTSVAILDALLASDLPVVEVHLSNIHQRDAFRHHSYVSKAAKGMICGFGAQGYILGLDAIRSLIHTPS</sequence>